<dbReference type="Pfam" id="PF01321">
    <property type="entry name" value="Creatinase_N"/>
    <property type="match status" value="1"/>
</dbReference>
<dbReference type="InterPro" id="IPR036005">
    <property type="entry name" value="Creatinase/aminopeptidase-like"/>
</dbReference>
<proteinExistence type="predicted"/>
<keyword evidence="5" id="KW-1185">Reference proteome</keyword>
<dbReference type="Proteomes" id="UP000190130">
    <property type="component" value="Unassembled WGS sequence"/>
</dbReference>
<evidence type="ECO:0000313" key="6">
    <source>
        <dbReference type="Proteomes" id="UP000190130"/>
    </source>
</evidence>
<dbReference type="AlphaFoldDB" id="A0A0Q3KYE9"/>
<dbReference type="Gene3D" id="3.40.350.10">
    <property type="entry name" value="Creatinase/prolidase N-terminal domain"/>
    <property type="match status" value="1"/>
</dbReference>
<name>A0A0Q3KYE9_9HYPH</name>
<evidence type="ECO:0000313" key="5">
    <source>
        <dbReference type="Proteomes" id="UP000051562"/>
    </source>
</evidence>
<dbReference type="InterPro" id="IPR029149">
    <property type="entry name" value="Creatin/AminoP/Spt16_N"/>
</dbReference>
<dbReference type="SUPFAM" id="SSF53092">
    <property type="entry name" value="Creatinase/prolidase N-terminal domain"/>
    <property type="match status" value="1"/>
</dbReference>
<gene>
    <name evidence="3" type="ORF">ARD30_18950</name>
    <name evidence="4" type="ORF">SAMN05660750_00494</name>
</gene>
<dbReference type="RefSeq" id="WP_055729476.1">
    <property type="nucleotide sequence ID" value="NZ_FUYX01000001.1"/>
</dbReference>
<dbReference type="Proteomes" id="UP000051562">
    <property type="component" value="Unassembled WGS sequence"/>
</dbReference>
<evidence type="ECO:0000259" key="1">
    <source>
        <dbReference type="Pfam" id="PF00557"/>
    </source>
</evidence>
<dbReference type="InterPro" id="IPR000587">
    <property type="entry name" value="Creatinase_N"/>
</dbReference>
<protein>
    <submittedName>
        <fullName evidence="3">Xaa-Pro dipeptidase</fullName>
    </submittedName>
</protein>
<evidence type="ECO:0000313" key="3">
    <source>
        <dbReference type="EMBL" id="KQK29308.1"/>
    </source>
</evidence>
<organism evidence="3 5">
    <name type="scientific">Bosea thiooxidans</name>
    <dbReference type="NCBI Taxonomy" id="53254"/>
    <lineage>
        <taxon>Bacteria</taxon>
        <taxon>Pseudomonadati</taxon>
        <taxon>Pseudomonadota</taxon>
        <taxon>Alphaproteobacteria</taxon>
        <taxon>Hyphomicrobiales</taxon>
        <taxon>Boseaceae</taxon>
        <taxon>Bosea</taxon>
    </lineage>
</organism>
<dbReference type="Pfam" id="PF00557">
    <property type="entry name" value="Peptidase_M24"/>
    <property type="match status" value="1"/>
</dbReference>
<reference evidence="3 5" key="1">
    <citation type="submission" date="2015-10" db="EMBL/GenBank/DDBJ databases">
        <title>Draft genome of Bosea thiooxidans.</title>
        <authorList>
            <person name="Wang X."/>
        </authorList>
    </citation>
    <scope>NUCLEOTIDE SEQUENCE [LARGE SCALE GENOMIC DNA]</scope>
    <source>
        <strain evidence="3 5">CGMCC 9174</strain>
    </source>
</reference>
<dbReference type="OrthoDB" id="9761809at2"/>
<reference evidence="4 6" key="2">
    <citation type="submission" date="2017-02" db="EMBL/GenBank/DDBJ databases">
        <authorList>
            <person name="Peterson S.W."/>
        </authorList>
    </citation>
    <scope>NUCLEOTIDE SEQUENCE [LARGE SCALE GENOMIC DNA]</scope>
    <source>
        <strain evidence="4 6">DSM 9653</strain>
    </source>
</reference>
<evidence type="ECO:0000259" key="2">
    <source>
        <dbReference type="Pfam" id="PF01321"/>
    </source>
</evidence>
<dbReference type="EMBL" id="FUYX01000001">
    <property type="protein sequence ID" value="SKB38792.1"/>
    <property type="molecule type" value="Genomic_DNA"/>
</dbReference>
<dbReference type="PANTHER" id="PTHR46112:SF2">
    <property type="entry name" value="XAA-PRO AMINOPEPTIDASE P-RELATED"/>
    <property type="match status" value="1"/>
</dbReference>
<dbReference type="SUPFAM" id="SSF55920">
    <property type="entry name" value="Creatinase/aminopeptidase"/>
    <property type="match status" value="1"/>
</dbReference>
<dbReference type="STRING" id="53254.SAMN05660750_00494"/>
<dbReference type="EMBL" id="LMAR01000051">
    <property type="protein sequence ID" value="KQK29308.1"/>
    <property type="molecule type" value="Genomic_DNA"/>
</dbReference>
<sequence length="383" mass="42307">MALHFTSAEFARRRDALLAAMQADRLDALFLFQQESMFWLTGYDSFGFCFFQCLVLRADGTMALLTRSADLRQAQHTSNLADIRIWKDGRDANPAADLRGLARELGLSRRRIGVEFESYGLVASNYRRLEAAFADEADLVDASTIVTRLRAVKSTEEIAYVRRAAVLADAADRAALDAIRAGADEGEILAAQHDAIFSGGGDYPANEFIIGSGRDALLCRYKAGRRKLDPNDQITLEFAGVDRHYHVAAMRTVIVGEPRPLHRPYHAAARDALLACEAELRPGRTAGDVFAAHARILDEHGLSQHRLNACGYSLGAKFTPSWMDWPMFYEANDWEIVPGMVMFAHMILMDSDSETAMCLGRTYLVGTGGAEALNLPDLDLAIR</sequence>
<evidence type="ECO:0000313" key="4">
    <source>
        <dbReference type="EMBL" id="SKB38792.1"/>
    </source>
</evidence>
<feature type="domain" description="Peptidase M24" evidence="1">
    <location>
        <begin position="160"/>
        <end position="349"/>
    </location>
</feature>
<dbReference type="Gene3D" id="3.90.230.10">
    <property type="entry name" value="Creatinase/methionine aminopeptidase superfamily"/>
    <property type="match status" value="1"/>
</dbReference>
<accession>A0A0Q3KYE9</accession>
<dbReference type="InterPro" id="IPR050659">
    <property type="entry name" value="Peptidase_M24B"/>
</dbReference>
<dbReference type="InterPro" id="IPR000994">
    <property type="entry name" value="Pept_M24"/>
</dbReference>
<dbReference type="CDD" id="cd01066">
    <property type="entry name" value="APP_MetAP"/>
    <property type="match status" value="1"/>
</dbReference>
<feature type="domain" description="Creatinase N-terminal" evidence="2">
    <location>
        <begin position="13"/>
        <end position="152"/>
    </location>
</feature>
<dbReference type="PANTHER" id="PTHR46112">
    <property type="entry name" value="AMINOPEPTIDASE"/>
    <property type="match status" value="1"/>
</dbReference>